<name>A0A2H0TEE9_9BACT</name>
<sequence>MNKKRKICFVITSFIHYSRNFLILEELRRRDDTELHIIVGGAALLPKYLSKFTNIKEELRRGGFTHIHDAYFNLEGSDGITKAKTAGLGTIEFSTIFGAIQPDLVLVRGDRFEVLAAATAAAYMNIPVAHIEGGDVSGTLDESVRHAITKLAHIHFTTNEDARKRVICMGERPEYVFNFGSPDVELVHKAATDSADVIDFDETGSGARIAFNNDFLMVMYHPVSTEVGTLGEKTRMLLEAVHETGMPALWFWPNFDAGAEEISHELRRFRDTAEGHTIRFTRYLPPKVFLALLKNTKMLIGNSSAGIKECSYLGVPVVMTGTRQNGRLRSENVVEVSDTKEDIKKAIQKQMTHGRYPASSMYHGENTAERIAETLATVPLYIQKTFHEQEP</sequence>
<reference evidence="3" key="1">
    <citation type="submission" date="2017-09" db="EMBL/GenBank/DDBJ databases">
        <title>Depth-based differentiation of microbial function through sediment-hosted aquifers and enrichment of novel symbionts in the deep terrestrial subsurface.</title>
        <authorList>
            <person name="Probst A.J."/>
            <person name="Ladd B."/>
            <person name="Jarett J.K."/>
            <person name="Geller-Mcgrath D.E."/>
            <person name="Sieber C.M.K."/>
            <person name="Emerson J.B."/>
            <person name="Anantharaman K."/>
            <person name="Thomas B.C."/>
            <person name="Malmstrom R."/>
            <person name="Stieglmeier M."/>
            <person name="Klingl A."/>
            <person name="Woyke T."/>
            <person name="Ryan C.M."/>
            <person name="Banfield J.F."/>
        </authorList>
    </citation>
    <scope>NUCLEOTIDE SEQUENCE [LARGE SCALE GENOMIC DNA]</scope>
</reference>
<evidence type="ECO:0000259" key="1">
    <source>
        <dbReference type="Pfam" id="PF02350"/>
    </source>
</evidence>
<dbReference type="PANTHER" id="PTHR43174">
    <property type="entry name" value="UDP-N-ACETYLGLUCOSAMINE 2-EPIMERASE"/>
    <property type="match status" value="1"/>
</dbReference>
<dbReference type="AlphaFoldDB" id="A0A2H0TEE9"/>
<dbReference type="GO" id="GO:0004553">
    <property type="term" value="F:hydrolase activity, hydrolyzing O-glycosyl compounds"/>
    <property type="evidence" value="ECO:0007669"/>
    <property type="project" value="InterPro"/>
</dbReference>
<dbReference type="SUPFAM" id="SSF53756">
    <property type="entry name" value="UDP-Glycosyltransferase/glycogen phosphorylase"/>
    <property type="match status" value="1"/>
</dbReference>
<gene>
    <name evidence="2" type="primary">neuC</name>
    <name evidence="2" type="ORF">COU47_00650</name>
</gene>
<dbReference type="InterPro" id="IPR003331">
    <property type="entry name" value="UDP_GlcNAc_Epimerase_2_dom"/>
</dbReference>
<dbReference type="EMBL" id="PFCO01000001">
    <property type="protein sequence ID" value="PIR69927.1"/>
    <property type="molecule type" value="Genomic_DNA"/>
</dbReference>
<accession>A0A2H0TEE9</accession>
<dbReference type="Pfam" id="PF02350">
    <property type="entry name" value="Epimerase_2"/>
    <property type="match status" value="1"/>
</dbReference>
<dbReference type="InterPro" id="IPR020004">
    <property type="entry name" value="UDP-GlcNAc_Epase"/>
</dbReference>
<evidence type="ECO:0000313" key="2">
    <source>
        <dbReference type="EMBL" id="PIR69927.1"/>
    </source>
</evidence>
<dbReference type="GO" id="GO:0006047">
    <property type="term" value="P:UDP-N-acetylglucosamine metabolic process"/>
    <property type="evidence" value="ECO:0007669"/>
    <property type="project" value="InterPro"/>
</dbReference>
<feature type="domain" description="UDP-N-acetylglucosamine 2-epimerase" evidence="1">
    <location>
        <begin position="26"/>
        <end position="375"/>
    </location>
</feature>
<dbReference type="NCBIfam" id="TIGR03568">
    <property type="entry name" value="NeuC_NnaA"/>
    <property type="match status" value="1"/>
</dbReference>
<comment type="caution">
    <text evidence="2">The sequence shown here is derived from an EMBL/GenBank/DDBJ whole genome shotgun (WGS) entry which is preliminary data.</text>
</comment>
<protein>
    <submittedName>
        <fullName evidence="2">UDP-N-acetylglucosamine 2-epimerase (Hydrolyzing)</fullName>
    </submittedName>
</protein>
<dbReference type="InterPro" id="IPR029767">
    <property type="entry name" value="WecB-like"/>
</dbReference>
<evidence type="ECO:0000313" key="3">
    <source>
        <dbReference type="Proteomes" id="UP000231503"/>
    </source>
</evidence>
<proteinExistence type="predicted"/>
<dbReference type="Proteomes" id="UP000231503">
    <property type="component" value="Unassembled WGS sequence"/>
</dbReference>
<dbReference type="Gene3D" id="3.40.50.2000">
    <property type="entry name" value="Glycogen Phosphorylase B"/>
    <property type="match status" value="2"/>
</dbReference>
<organism evidence="2 3">
    <name type="scientific">Candidatus Niyogibacteria bacterium CG10_big_fil_rev_8_21_14_0_10_46_36</name>
    <dbReference type="NCBI Taxonomy" id="1974726"/>
    <lineage>
        <taxon>Bacteria</taxon>
        <taxon>Candidatus Niyogiibacteriota</taxon>
    </lineage>
</organism>
<dbReference type="PANTHER" id="PTHR43174:SF3">
    <property type="entry name" value="UDP-N-ACETYLGLUCOSAMINE 2-EPIMERASE"/>
    <property type="match status" value="1"/>
</dbReference>